<protein>
    <recommendedName>
        <fullName evidence="3">Helix-turn-helix type 11 domain-containing protein</fullName>
    </recommendedName>
</protein>
<dbReference type="AlphaFoldDB" id="A0A510WQ83"/>
<dbReference type="GeneID" id="29933300"/>
<name>A0A510WQ83_9LACO</name>
<proteinExistence type="predicted"/>
<sequence>MFDFNAKPNKQEKAIIAYLKSKHKKSGLWYSTTVEKIAKDFNTNIETIEKVLRSIKDKLLFDIRLSNNGKVKSYCTIGLFK</sequence>
<organism evidence="1 2">
    <name type="scientific">Ligilactobacillus aviarius</name>
    <dbReference type="NCBI Taxonomy" id="1606"/>
    <lineage>
        <taxon>Bacteria</taxon>
        <taxon>Bacillati</taxon>
        <taxon>Bacillota</taxon>
        <taxon>Bacilli</taxon>
        <taxon>Lactobacillales</taxon>
        <taxon>Lactobacillaceae</taxon>
        <taxon>Ligilactobacillus</taxon>
    </lineage>
</organism>
<evidence type="ECO:0008006" key="3">
    <source>
        <dbReference type="Google" id="ProtNLM"/>
    </source>
</evidence>
<dbReference type="RefSeq" id="WP_057827979.1">
    <property type="nucleotide sequence ID" value="NZ_BAAACL010000015.1"/>
</dbReference>
<evidence type="ECO:0000313" key="1">
    <source>
        <dbReference type="EMBL" id="GEK41326.1"/>
    </source>
</evidence>
<reference evidence="1 2" key="1">
    <citation type="submission" date="2019-07" db="EMBL/GenBank/DDBJ databases">
        <title>Whole genome shotgun sequence of Lactobacillus aviarius subsp. aviarius NBRC 102162.</title>
        <authorList>
            <person name="Hosoyama A."/>
            <person name="Uohara A."/>
            <person name="Ohji S."/>
            <person name="Ichikawa N."/>
        </authorList>
    </citation>
    <scope>NUCLEOTIDE SEQUENCE [LARGE SCALE GENOMIC DNA]</scope>
    <source>
        <strain evidence="1 2">NBRC 102162</strain>
    </source>
</reference>
<keyword evidence="2" id="KW-1185">Reference proteome</keyword>
<gene>
    <name evidence="1" type="ORF">LAV01_01580</name>
</gene>
<evidence type="ECO:0000313" key="2">
    <source>
        <dbReference type="Proteomes" id="UP000321722"/>
    </source>
</evidence>
<dbReference type="EMBL" id="BJUI01000001">
    <property type="protein sequence ID" value="GEK41326.1"/>
    <property type="molecule type" value="Genomic_DNA"/>
</dbReference>
<comment type="caution">
    <text evidence="1">The sequence shown here is derived from an EMBL/GenBank/DDBJ whole genome shotgun (WGS) entry which is preliminary data.</text>
</comment>
<dbReference type="Proteomes" id="UP000321722">
    <property type="component" value="Unassembled WGS sequence"/>
</dbReference>
<accession>A0A510WQ83</accession>